<sequence length="126" mass="14486">MLPVLAPPSLDLLDALDRRRLPELQYLSAYCPFSLNARPCPHGSKCSLKRVCYVLCSFRTNTSGQPCDGHHHVSAICEQFLTDKGCRYRKDDDHPFLPRSHDFELHRCMDVMLKPHRLGLYGVQNF</sequence>
<dbReference type="Proteomes" id="UP000030641">
    <property type="component" value="Unassembled WGS sequence"/>
</dbReference>
<dbReference type="HOGENOM" id="CLU_2014818_0_0_1"/>
<keyword evidence="2" id="KW-1185">Reference proteome</keyword>
<dbReference type="RefSeq" id="XP_013347009.1">
    <property type="nucleotide sequence ID" value="XM_013491555.1"/>
</dbReference>
<gene>
    <name evidence="1" type="ORF">AUEXF2481DRAFT_468925</name>
</gene>
<evidence type="ECO:0000313" key="2">
    <source>
        <dbReference type="Proteomes" id="UP000030641"/>
    </source>
</evidence>
<dbReference type="InParanoid" id="A0A074ZHU5"/>
<proteinExistence type="predicted"/>
<dbReference type="GeneID" id="25368210"/>
<evidence type="ECO:0000313" key="1">
    <source>
        <dbReference type="EMBL" id="KEQ98111.1"/>
    </source>
</evidence>
<name>A0A074ZHU5_AURSE</name>
<dbReference type="AlphaFoldDB" id="A0A074ZHU5"/>
<dbReference type="OrthoDB" id="3813031at2759"/>
<reference evidence="1 2" key="1">
    <citation type="journal article" date="2014" name="BMC Genomics">
        <title>Genome sequencing of four Aureobasidium pullulans varieties: biotechnological potential, stress tolerance, and description of new species.</title>
        <authorList>
            <person name="Gostin Ar C."/>
            <person name="Ohm R.A."/>
            <person name="Kogej T."/>
            <person name="Sonjak S."/>
            <person name="Turk M."/>
            <person name="Zajc J."/>
            <person name="Zalar P."/>
            <person name="Grube M."/>
            <person name="Sun H."/>
            <person name="Han J."/>
            <person name="Sharma A."/>
            <person name="Chiniquy J."/>
            <person name="Ngan C.Y."/>
            <person name="Lipzen A."/>
            <person name="Barry K."/>
            <person name="Grigoriev I.V."/>
            <person name="Gunde-Cimerman N."/>
        </authorList>
    </citation>
    <scope>NUCLEOTIDE SEQUENCE [LARGE SCALE GENOMIC DNA]</scope>
    <source>
        <strain evidence="1 2">EXF-2481</strain>
    </source>
</reference>
<organism evidence="1 2">
    <name type="scientific">Aureobasidium subglaciale (strain EXF-2481)</name>
    <name type="common">Aureobasidium pullulans var. subglaciale</name>
    <dbReference type="NCBI Taxonomy" id="1043005"/>
    <lineage>
        <taxon>Eukaryota</taxon>
        <taxon>Fungi</taxon>
        <taxon>Dikarya</taxon>
        <taxon>Ascomycota</taxon>
        <taxon>Pezizomycotina</taxon>
        <taxon>Dothideomycetes</taxon>
        <taxon>Dothideomycetidae</taxon>
        <taxon>Dothideales</taxon>
        <taxon>Saccotheciaceae</taxon>
        <taxon>Aureobasidium</taxon>
    </lineage>
</organism>
<accession>A0A074ZHU5</accession>
<protein>
    <submittedName>
        <fullName evidence="1">Uncharacterized protein</fullName>
    </submittedName>
</protein>
<dbReference type="EMBL" id="KL584752">
    <property type="protein sequence ID" value="KEQ98111.1"/>
    <property type="molecule type" value="Genomic_DNA"/>
</dbReference>